<gene>
    <name evidence="2" type="ORF">D3880_15920</name>
</gene>
<dbReference type="InterPro" id="IPR024072">
    <property type="entry name" value="DHFR-like_dom_sf"/>
</dbReference>
<dbReference type="InterPro" id="IPR002734">
    <property type="entry name" value="RibDG_C"/>
</dbReference>
<dbReference type="Pfam" id="PF01872">
    <property type="entry name" value="RibD_C"/>
    <property type="match status" value="1"/>
</dbReference>
<dbReference type="GO" id="GO:0009231">
    <property type="term" value="P:riboflavin biosynthetic process"/>
    <property type="evidence" value="ECO:0007669"/>
    <property type="project" value="InterPro"/>
</dbReference>
<organism evidence="2 3">
    <name type="scientific">Pseudomonas cavernae</name>
    <dbReference type="NCBI Taxonomy" id="2320867"/>
    <lineage>
        <taxon>Bacteria</taxon>
        <taxon>Pseudomonadati</taxon>
        <taxon>Pseudomonadota</taxon>
        <taxon>Gammaproteobacteria</taxon>
        <taxon>Pseudomonadales</taxon>
        <taxon>Pseudomonadaceae</taxon>
        <taxon>Pseudomonas</taxon>
    </lineage>
</organism>
<keyword evidence="3" id="KW-1185">Reference proteome</keyword>
<reference evidence="3" key="1">
    <citation type="submission" date="2018-09" db="EMBL/GenBank/DDBJ databases">
        <authorList>
            <person name="Zhu H."/>
        </authorList>
    </citation>
    <scope>NUCLEOTIDE SEQUENCE [LARGE SCALE GENOMIC DNA]</scope>
    <source>
        <strain evidence="3">K2W31S-8</strain>
    </source>
</reference>
<dbReference type="Gene3D" id="3.40.430.10">
    <property type="entry name" value="Dihydrofolate Reductase, subunit A"/>
    <property type="match status" value="1"/>
</dbReference>
<proteinExistence type="predicted"/>
<dbReference type="Proteomes" id="UP000265560">
    <property type="component" value="Chromosome"/>
</dbReference>
<dbReference type="PANTHER" id="PTHR38011">
    <property type="entry name" value="DIHYDROFOLATE REDUCTASE FAMILY PROTEIN (AFU_ORTHOLOGUE AFUA_8G06820)"/>
    <property type="match status" value="1"/>
</dbReference>
<dbReference type="SUPFAM" id="SSF53597">
    <property type="entry name" value="Dihydrofolate reductase-like"/>
    <property type="match status" value="1"/>
</dbReference>
<dbReference type="InterPro" id="IPR050765">
    <property type="entry name" value="Riboflavin_Biosynth_HTPR"/>
</dbReference>
<dbReference type="KEGG" id="pcav:D3880_15920"/>
<evidence type="ECO:0000313" key="3">
    <source>
        <dbReference type="Proteomes" id="UP000265560"/>
    </source>
</evidence>
<dbReference type="EMBL" id="CP032419">
    <property type="protein sequence ID" value="AYC33750.1"/>
    <property type="molecule type" value="Genomic_DNA"/>
</dbReference>
<accession>A0A385Z5E6</accession>
<evidence type="ECO:0000313" key="2">
    <source>
        <dbReference type="EMBL" id="AYC33750.1"/>
    </source>
</evidence>
<evidence type="ECO:0000259" key="1">
    <source>
        <dbReference type="Pfam" id="PF01872"/>
    </source>
</evidence>
<feature type="domain" description="Bacterial bifunctional deaminase-reductase C-terminal" evidence="1">
    <location>
        <begin position="72"/>
        <end position="168"/>
    </location>
</feature>
<dbReference type="PANTHER" id="PTHR38011:SF11">
    <property type="entry name" value="2,5-DIAMINO-6-RIBOSYLAMINO-4(3H)-PYRIMIDINONE 5'-PHOSPHATE REDUCTASE"/>
    <property type="match status" value="1"/>
</dbReference>
<sequence length="180" mass="19582">MSKPALIYYVAASLDGYIARPDGRVDWLRPMEDSAEDHGYNEFYASVDALLMGRVTYETILKYADQWPYPGKTCIVLTRAALPAATADVHICHWKPAEALNKLGDLGCKRVWLVGGGSLAGSCYSAGLLDELVVSVVPHMLGAGIKMFAAGLERGLTLHTQRNFSTGVVQLHYHVQSEAA</sequence>
<dbReference type="RefSeq" id="WP_119894405.1">
    <property type="nucleotide sequence ID" value="NZ_CP032419.1"/>
</dbReference>
<dbReference type="AlphaFoldDB" id="A0A385Z5E6"/>
<protein>
    <submittedName>
        <fullName evidence="2">Dihydrofolate reductase</fullName>
    </submittedName>
</protein>
<name>A0A385Z5E6_9PSED</name>
<dbReference type="OrthoDB" id="9782335at2"/>
<dbReference type="GO" id="GO:0008703">
    <property type="term" value="F:5-amino-6-(5-phosphoribosylamino)uracil reductase activity"/>
    <property type="evidence" value="ECO:0007669"/>
    <property type="project" value="InterPro"/>
</dbReference>